<protein>
    <submittedName>
        <fullName evidence="2">Uncharacterized protein</fullName>
    </submittedName>
</protein>
<organism evidence="2">
    <name type="scientific">uncultured Caudovirales phage</name>
    <dbReference type="NCBI Taxonomy" id="2100421"/>
    <lineage>
        <taxon>Viruses</taxon>
        <taxon>Duplodnaviria</taxon>
        <taxon>Heunggongvirae</taxon>
        <taxon>Uroviricota</taxon>
        <taxon>Caudoviricetes</taxon>
        <taxon>Peduoviridae</taxon>
        <taxon>Maltschvirus</taxon>
        <taxon>Maltschvirus maltsch</taxon>
    </lineage>
</organism>
<reference evidence="2" key="1">
    <citation type="submission" date="2020-05" db="EMBL/GenBank/DDBJ databases">
        <authorList>
            <person name="Chiriac C."/>
            <person name="Salcher M."/>
            <person name="Ghai R."/>
            <person name="Kavagutti S V."/>
        </authorList>
    </citation>
    <scope>NUCLEOTIDE SEQUENCE</scope>
</reference>
<sequence>MKPKPKPKSRTKSETPPQTHHNPMILLAGHLRGLEAGLLETNPDRESPVGRIAHFLGYSASIAEDAAERHAR</sequence>
<evidence type="ECO:0000313" key="2">
    <source>
        <dbReference type="EMBL" id="CAB4185123.1"/>
    </source>
</evidence>
<gene>
    <name evidence="2" type="ORF">UFOVP1118_47</name>
</gene>
<feature type="region of interest" description="Disordered" evidence="1">
    <location>
        <begin position="1"/>
        <end position="22"/>
    </location>
</feature>
<dbReference type="EMBL" id="LR797073">
    <property type="protein sequence ID" value="CAB4185123.1"/>
    <property type="molecule type" value="Genomic_DNA"/>
</dbReference>
<proteinExistence type="predicted"/>
<evidence type="ECO:0000256" key="1">
    <source>
        <dbReference type="SAM" id="MobiDB-lite"/>
    </source>
</evidence>
<accession>A0A6J5QLA3</accession>
<name>A0A6J5QLA3_9CAUD</name>
<feature type="compositionally biased region" description="Basic residues" evidence="1">
    <location>
        <begin position="1"/>
        <end position="10"/>
    </location>
</feature>